<dbReference type="PANTHER" id="PTHR24106">
    <property type="entry name" value="NACHT, LRR AND CARD DOMAINS-CONTAINING"/>
    <property type="match status" value="1"/>
</dbReference>
<proteinExistence type="predicted"/>
<protein>
    <recommendedName>
        <fullName evidence="9">NACHT, LRR and PYD domains-containing protein 12-like</fullName>
    </recommendedName>
</protein>
<dbReference type="SMART" id="SM00589">
    <property type="entry name" value="PRY"/>
    <property type="match status" value="1"/>
</dbReference>
<dbReference type="Pfam" id="PF13516">
    <property type="entry name" value="LRR_6"/>
    <property type="match status" value="5"/>
</dbReference>
<dbReference type="Pfam" id="PF05729">
    <property type="entry name" value="NACHT"/>
    <property type="match status" value="1"/>
</dbReference>
<evidence type="ECO:0000313" key="8">
    <source>
        <dbReference type="Proteomes" id="UP000823561"/>
    </source>
</evidence>
<reference evidence="7" key="1">
    <citation type="submission" date="2020-10" db="EMBL/GenBank/DDBJ databases">
        <title>Chromosome-scale genome assembly of the Allis shad, Alosa alosa.</title>
        <authorList>
            <person name="Margot Z."/>
            <person name="Christophe K."/>
            <person name="Cabau C."/>
            <person name="Louis A."/>
            <person name="Berthelot C."/>
            <person name="Parey E."/>
            <person name="Roest Crollius H."/>
            <person name="Montfort J."/>
            <person name="Robinson-Rechavi M."/>
            <person name="Bucao C."/>
            <person name="Bouchez O."/>
            <person name="Gislard M."/>
            <person name="Lluch J."/>
            <person name="Milhes M."/>
            <person name="Lampietro C."/>
            <person name="Lopez Roques C."/>
            <person name="Donnadieu C."/>
            <person name="Braasch I."/>
            <person name="Desvignes T."/>
            <person name="Postlethwait J."/>
            <person name="Bobe J."/>
            <person name="Guiguen Y."/>
        </authorList>
    </citation>
    <scope>NUCLEOTIDE SEQUENCE</scope>
    <source>
        <strain evidence="7">M-15738</strain>
        <tissue evidence="7">Blood</tissue>
    </source>
</reference>
<sequence>MTEQRTNGVITCGHNGLRQASDVDVQMRVKQLHKAGLKSRLDILTDSATVQKDHYITDGGNDGVYEQHEVWQVQSLPRGETTEDTPISCNDIFKPLPGQERHIRTVMTKGVAGIGKTVSVQKFIIDWTDGVANQDVDFIFPLSFRELNLIRGDQYSLHRLLLDFHPELMKLNDGEVFKDCQVVFILDGLDESRLTLDLKQNSNLSDVKQISSVDVLMTSLIQRTLLPSALIWITSRPAAASQIPTQYIDQVTEVRGFNDSQKEEYFRKRISDESQAKRIISHIKASRSLHIMCHVPAFCCIAATVLQQMMEKDNNQEIPKTLTEMFIHFLLIQTNHMHQAECETEKQVAQMDSLLTLAELAFKHLEHGNMALHEEDFREYNTDIKKCLFYPGIIKELAFNERKIYYFSHSSVQEFLAALHVFNYYKCLNDNCTTLEVFLEKTHAPLAEFLEDAVKKALDSSSGHLDLFLHFLLGIPLESNQRLLQDQCILTHPMNSSPGIMKICQYIKDLDKEDIAPEKYINLFHCLFEMKDHSLDEEIQELLKSPNGFKLSPAHCSALATALLTSDGLPDGFDLKKYNTSDEGRRRLLPVMRIYRKARLTGCNLSDTLCKAVASVLQSPNLLVELDLSSNPFCDSGVQCLSAGLRTFNCRLQTLRLVDCELSDASCAAMAAVLQSQNCLCNKIKDSGVQHLSAGLYHANCNLEILRLADCDLSDVSCAAVAAVLQSTNSLKQLDLSSNKIKDCGVQDLSAGLCHDNCNLRILRLSDCKLRTKSCEAVASSECKLQKLSVKDCQISDEGFRLLSEALITNPSHLRELDIRYNNQGDSTLKLLSARLKDYHCALKTLYFFPEIRLRPDMQGYPCDLTLDSNTANRNLLLSEGNRKVTCVSEEQPYPDHPERFDYWYQVLCREGLSGRCYWEVEWSGRGVTLCLSYRSASRKGDGRATVMGNNAKSWMVDLNTHLAWHNDKHTGIPTPHVQSKRVRVDLDWPAGTLSFYSVSSSDTLTLLHTFRSPFTEPLYPGFGLLRWH</sequence>
<dbReference type="SUPFAM" id="SSF49899">
    <property type="entry name" value="Concanavalin A-like lectins/glucanases"/>
    <property type="match status" value="1"/>
</dbReference>
<dbReference type="SMART" id="SM00368">
    <property type="entry name" value="LRR_RI"/>
    <property type="match status" value="7"/>
</dbReference>
<gene>
    <name evidence="7" type="ORF">AALO_G00093580</name>
</gene>
<dbReference type="InterPro" id="IPR027417">
    <property type="entry name" value="P-loop_NTPase"/>
</dbReference>
<dbReference type="InterPro" id="IPR051261">
    <property type="entry name" value="NLR"/>
</dbReference>
<organism evidence="7 8">
    <name type="scientific">Alosa alosa</name>
    <name type="common">allis shad</name>
    <dbReference type="NCBI Taxonomy" id="278164"/>
    <lineage>
        <taxon>Eukaryota</taxon>
        <taxon>Metazoa</taxon>
        <taxon>Chordata</taxon>
        <taxon>Craniata</taxon>
        <taxon>Vertebrata</taxon>
        <taxon>Euteleostomi</taxon>
        <taxon>Actinopterygii</taxon>
        <taxon>Neopterygii</taxon>
        <taxon>Teleostei</taxon>
        <taxon>Clupei</taxon>
        <taxon>Clupeiformes</taxon>
        <taxon>Clupeoidei</taxon>
        <taxon>Clupeidae</taxon>
        <taxon>Alosa</taxon>
    </lineage>
</organism>
<dbReference type="Gene3D" id="2.60.120.920">
    <property type="match status" value="1"/>
</dbReference>
<evidence type="ECO:0008006" key="9">
    <source>
        <dbReference type="Google" id="ProtNLM"/>
    </source>
</evidence>
<evidence type="ECO:0000256" key="1">
    <source>
        <dbReference type="ARBA" id="ARBA00022614"/>
    </source>
</evidence>
<dbReference type="Pfam" id="PF17776">
    <property type="entry name" value="NLRC4_HD2"/>
    <property type="match status" value="1"/>
</dbReference>
<dbReference type="Pfam" id="PF14484">
    <property type="entry name" value="FISNA"/>
    <property type="match status" value="1"/>
</dbReference>
<evidence type="ECO:0000256" key="3">
    <source>
        <dbReference type="ARBA" id="ARBA00022741"/>
    </source>
</evidence>
<dbReference type="InterPro" id="IPR007111">
    <property type="entry name" value="NACHT_NTPase"/>
</dbReference>
<dbReference type="Gene3D" id="3.40.50.300">
    <property type="entry name" value="P-loop containing nucleotide triphosphate hydrolases"/>
    <property type="match status" value="1"/>
</dbReference>
<dbReference type="Pfam" id="PF13765">
    <property type="entry name" value="PRY"/>
    <property type="match status" value="1"/>
</dbReference>
<evidence type="ECO:0000256" key="2">
    <source>
        <dbReference type="ARBA" id="ARBA00022737"/>
    </source>
</evidence>
<evidence type="ECO:0000256" key="4">
    <source>
        <dbReference type="ARBA" id="ARBA00022840"/>
    </source>
</evidence>
<dbReference type="InterPro" id="IPR029495">
    <property type="entry name" value="NACHT-assoc"/>
</dbReference>
<dbReference type="PROSITE" id="PS51450">
    <property type="entry name" value="LRR"/>
    <property type="match status" value="1"/>
</dbReference>
<dbReference type="PROSITE" id="PS50188">
    <property type="entry name" value="B302_SPRY"/>
    <property type="match status" value="1"/>
</dbReference>
<dbReference type="InterPro" id="IPR001870">
    <property type="entry name" value="B30.2/SPRY"/>
</dbReference>
<comment type="caution">
    <text evidence="7">The sequence shown here is derived from an EMBL/GenBank/DDBJ whole genome shotgun (WGS) entry which is preliminary data.</text>
</comment>
<dbReference type="AlphaFoldDB" id="A0AAV6GS84"/>
<dbReference type="GO" id="GO:0005524">
    <property type="term" value="F:ATP binding"/>
    <property type="evidence" value="ECO:0007669"/>
    <property type="project" value="UniProtKB-KW"/>
</dbReference>
<feature type="domain" description="B30.2/SPRY" evidence="5">
    <location>
        <begin position="845"/>
        <end position="1029"/>
    </location>
</feature>
<feature type="domain" description="NACHT" evidence="6">
    <location>
        <begin position="104"/>
        <end position="239"/>
    </location>
</feature>
<evidence type="ECO:0000259" key="5">
    <source>
        <dbReference type="PROSITE" id="PS50188"/>
    </source>
</evidence>
<dbReference type="EMBL" id="JADWDJ010000007">
    <property type="protein sequence ID" value="KAG5277984.1"/>
    <property type="molecule type" value="Genomic_DNA"/>
</dbReference>
<keyword evidence="1" id="KW-0433">Leucine-rich repeat</keyword>
<keyword evidence="8" id="KW-1185">Reference proteome</keyword>
<name>A0AAV6GS84_9TELE</name>
<dbReference type="PRINTS" id="PR01407">
    <property type="entry name" value="BUTYPHLNCDUF"/>
</dbReference>
<evidence type="ECO:0000313" key="7">
    <source>
        <dbReference type="EMBL" id="KAG5277984.1"/>
    </source>
</evidence>
<dbReference type="InterPro" id="IPR043136">
    <property type="entry name" value="B30.2/SPRY_sf"/>
</dbReference>
<dbReference type="InterPro" id="IPR001611">
    <property type="entry name" value="Leu-rich_rpt"/>
</dbReference>
<dbReference type="Gene3D" id="3.80.10.10">
    <property type="entry name" value="Ribonuclease Inhibitor"/>
    <property type="match status" value="2"/>
</dbReference>
<keyword evidence="3" id="KW-0547">Nucleotide-binding</keyword>
<dbReference type="InterPro" id="IPR041267">
    <property type="entry name" value="NLRP_HD2"/>
</dbReference>
<dbReference type="CDD" id="cd16040">
    <property type="entry name" value="SPRY_PRY_SNTX"/>
    <property type="match status" value="1"/>
</dbReference>
<dbReference type="InterPro" id="IPR006574">
    <property type="entry name" value="PRY"/>
</dbReference>
<dbReference type="PROSITE" id="PS50837">
    <property type="entry name" value="NACHT"/>
    <property type="match status" value="1"/>
</dbReference>
<dbReference type="SUPFAM" id="SSF52047">
    <property type="entry name" value="RNI-like"/>
    <property type="match status" value="1"/>
</dbReference>
<evidence type="ECO:0000259" key="6">
    <source>
        <dbReference type="PROSITE" id="PS50837"/>
    </source>
</evidence>
<dbReference type="InterPro" id="IPR032675">
    <property type="entry name" value="LRR_dom_sf"/>
</dbReference>
<dbReference type="InterPro" id="IPR013320">
    <property type="entry name" value="ConA-like_dom_sf"/>
</dbReference>
<dbReference type="Pfam" id="PF00622">
    <property type="entry name" value="SPRY"/>
    <property type="match status" value="1"/>
</dbReference>
<dbReference type="InterPro" id="IPR003877">
    <property type="entry name" value="SPRY_dom"/>
</dbReference>
<dbReference type="SMART" id="SM01288">
    <property type="entry name" value="FISNA"/>
    <property type="match status" value="1"/>
</dbReference>
<accession>A0AAV6GS84</accession>
<dbReference type="SMART" id="SM00449">
    <property type="entry name" value="SPRY"/>
    <property type="match status" value="1"/>
</dbReference>
<dbReference type="Proteomes" id="UP000823561">
    <property type="component" value="Chromosome 7"/>
</dbReference>
<dbReference type="FunFam" id="3.40.50.300:FF:000210">
    <property type="entry name" value="Si:dkey-16p6.1"/>
    <property type="match status" value="1"/>
</dbReference>
<dbReference type="InterPro" id="IPR003879">
    <property type="entry name" value="Butyrophylin_SPRY"/>
</dbReference>
<keyword evidence="2" id="KW-0677">Repeat</keyword>
<keyword evidence="4" id="KW-0067">ATP-binding</keyword>